<evidence type="ECO:0000313" key="5">
    <source>
        <dbReference type="EMBL" id="GIH14097.1"/>
    </source>
</evidence>
<feature type="compositionally biased region" description="Basic and acidic residues" evidence="2">
    <location>
        <begin position="9"/>
        <end position="25"/>
    </location>
</feature>
<dbReference type="Proteomes" id="UP000642748">
    <property type="component" value="Unassembled WGS sequence"/>
</dbReference>
<evidence type="ECO:0000259" key="4">
    <source>
        <dbReference type="Pfam" id="PF03816"/>
    </source>
</evidence>
<feature type="region of interest" description="Disordered" evidence="2">
    <location>
        <begin position="1"/>
        <end position="34"/>
    </location>
</feature>
<reference evidence="5" key="1">
    <citation type="submission" date="2021-01" db="EMBL/GenBank/DDBJ databases">
        <title>Whole genome shotgun sequence of Rugosimonospora africana NBRC 104875.</title>
        <authorList>
            <person name="Komaki H."/>
            <person name="Tamura T."/>
        </authorList>
    </citation>
    <scope>NUCLEOTIDE SEQUENCE</scope>
    <source>
        <strain evidence="5">NBRC 104875</strain>
    </source>
</reference>
<evidence type="ECO:0000313" key="6">
    <source>
        <dbReference type="Proteomes" id="UP000642748"/>
    </source>
</evidence>
<dbReference type="AlphaFoldDB" id="A0A8J3VPM0"/>
<feature type="transmembrane region" description="Helical" evidence="3">
    <location>
        <begin position="44"/>
        <end position="67"/>
    </location>
</feature>
<name>A0A8J3VPM0_9ACTN</name>
<evidence type="ECO:0000256" key="2">
    <source>
        <dbReference type="SAM" id="MobiDB-lite"/>
    </source>
</evidence>
<keyword evidence="6" id="KW-1185">Reference proteome</keyword>
<feature type="domain" description="Cell envelope-related transcriptional attenuator" evidence="4">
    <location>
        <begin position="116"/>
        <end position="272"/>
    </location>
</feature>
<dbReference type="PANTHER" id="PTHR33392">
    <property type="entry name" value="POLYISOPRENYL-TEICHOIC ACID--PEPTIDOGLYCAN TEICHOIC ACID TRANSFERASE TAGU"/>
    <property type="match status" value="1"/>
</dbReference>
<keyword evidence="3" id="KW-1133">Transmembrane helix</keyword>
<evidence type="ECO:0000256" key="3">
    <source>
        <dbReference type="SAM" id="Phobius"/>
    </source>
</evidence>
<proteinExistence type="inferred from homology"/>
<dbReference type="InterPro" id="IPR004474">
    <property type="entry name" value="LytR_CpsA_psr"/>
</dbReference>
<sequence>MDGQSADGHPVDGKPADEKPADGRPTEAAPVEKPVRRRHRVRRIVLICAIVLVVLVAGGVTAAGLYVHSVDKSVKRVNAFSGVPEQSRPVKVAADAENLLLLGSDTRDPNNTGGSRSDTIILAHLPKGHGSAQLVSIPRDTWVHVPRSQDGKHGNVDAKINAAYAWGGVPLVVQTVESFTGVRIDHVVLVDFSGFKEIIDALGGVDIYVDKAFTSTHSLDPSNIRHFNQGMQRMNGAQALDYSRERYAFADGDFARIQHQQQMIKAVLDKAASAGVLGNPARLNSFVRATAKAVQVDQTLSLVSQATELRNLRSGNLTFFTSPSKGTGQVGDQSVVFADTAKAKVLFNAVRDDNVPAIMAAMKQ</sequence>
<gene>
    <name evidence="5" type="ORF">Raf01_22690</name>
</gene>
<dbReference type="Gene3D" id="3.40.630.190">
    <property type="entry name" value="LCP protein"/>
    <property type="match status" value="1"/>
</dbReference>
<comment type="caution">
    <text evidence="5">The sequence shown here is derived from an EMBL/GenBank/DDBJ whole genome shotgun (WGS) entry which is preliminary data.</text>
</comment>
<dbReference type="InterPro" id="IPR050922">
    <property type="entry name" value="LytR/CpsA/Psr_CW_biosynth"/>
</dbReference>
<accession>A0A8J3VPM0</accession>
<keyword evidence="3" id="KW-0472">Membrane</keyword>
<comment type="similarity">
    <text evidence="1">Belongs to the LytR/CpsA/Psr (LCP) family.</text>
</comment>
<dbReference type="PANTHER" id="PTHR33392:SF6">
    <property type="entry name" value="POLYISOPRENYL-TEICHOIC ACID--PEPTIDOGLYCAN TEICHOIC ACID TRANSFERASE TAGU"/>
    <property type="match status" value="1"/>
</dbReference>
<evidence type="ECO:0000256" key="1">
    <source>
        <dbReference type="ARBA" id="ARBA00006068"/>
    </source>
</evidence>
<dbReference type="Pfam" id="PF03816">
    <property type="entry name" value="LytR_cpsA_psr"/>
    <property type="match status" value="1"/>
</dbReference>
<dbReference type="EMBL" id="BONZ01000021">
    <property type="protein sequence ID" value="GIH14097.1"/>
    <property type="molecule type" value="Genomic_DNA"/>
</dbReference>
<dbReference type="NCBIfam" id="TIGR00350">
    <property type="entry name" value="lytR_cpsA_psr"/>
    <property type="match status" value="1"/>
</dbReference>
<organism evidence="5 6">
    <name type="scientific">Rugosimonospora africana</name>
    <dbReference type="NCBI Taxonomy" id="556532"/>
    <lineage>
        <taxon>Bacteria</taxon>
        <taxon>Bacillati</taxon>
        <taxon>Actinomycetota</taxon>
        <taxon>Actinomycetes</taxon>
        <taxon>Micromonosporales</taxon>
        <taxon>Micromonosporaceae</taxon>
        <taxon>Rugosimonospora</taxon>
    </lineage>
</organism>
<protein>
    <recommendedName>
        <fullName evidence="4">Cell envelope-related transcriptional attenuator domain-containing protein</fullName>
    </recommendedName>
</protein>
<keyword evidence="3" id="KW-0812">Transmembrane</keyword>